<dbReference type="EMBL" id="QICD01000009">
    <property type="protein sequence ID" value="RNL44738.1"/>
    <property type="molecule type" value="Genomic_DNA"/>
</dbReference>
<dbReference type="RefSeq" id="WP_123192043.1">
    <property type="nucleotide sequence ID" value="NZ_QICD01000009.1"/>
</dbReference>
<comment type="caution">
    <text evidence="2">The sequence shown here is derived from an EMBL/GenBank/DDBJ whole genome shotgun (WGS) entry which is preliminary data.</text>
</comment>
<organism evidence="2 3">
    <name type="scientific">Paraeggerthella hongkongensis</name>
    <dbReference type="NCBI Taxonomy" id="230658"/>
    <lineage>
        <taxon>Bacteria</taxon>
        <taxon>Bacillati</taxon>
        <taxon>Actinomycetota</taxon>
        <taxon>Coriobacteriia</taxon>
        <taxon>Eggerthellales</taxon>
        <taxon>Eggerthellaceae</taxon>
        <taxon>Paraeggerthella</taxon>
    </lineage>
</organism>
<evidence type="ECO:0000313" key="3">
    <source>
        <dbReference type="Proteomes" id="UP000278632"/>
    </source>
</evidence>
<name>A0A3N0BBX2_9ACTN</name>
<gene>
    <name evidence="2" type="ORF">DMP08_05985</name>
</gene>
<sequence length="119" mass="12394">MKIVCDATGIELDAAPEVAEALEGRGFTAPGGLLHDGGAASVDAEDESDDAADADAGDSVRGPDLPETAEFDGWEPTKEFLKGREIAELRAFAAVRKVELPKPANKGQIVNAIVAAFEE</sequence>
<evidence type="ECO:0000256" key="1">
    <source>
        <dbReference type="SAM" id="MobiDB-lite"/>
    </source>
</evidence>
<reference evidence="3" key="1">
    <citation type="submission" date="2018-05" db="EMBL/GenBank/DDBJ databases">
        <title>Genome Sequencing of selected type strains of the family Eggerthellaceae.</title>
        <authorList>
            <person name="Danylec N."/>
            <person name="Stoll D.A."/>
            <person name="Doetsch A."/>
            <person name="Huch M."/>
        </authorList>
    </citation>
    <scope>NUCLEOTIDE SEQUENCE [LARGE SCALE GENOMIC DNA]</scope>
    <source>
        <strain evidence="3">DSM 16106</strain>
    </source>
</reference>
<protein>
    <submittedName>
        <fullName evidence="2">Uncharacterized protein</fullName>
    </submittedName>
</protein>
<evidence type="ECO:0000313" key="2">
    <source>
        <dbReference type="EMBL" id="RNL44738.1"/>
    </source>
</evidence>
<accession>A0A3N0BBX2</accession>
<proteinExistence type="predicted"/>
<feature type="region of interest" description="Disordered" evidence="1">
    <location>
        <begin position="33"/>
        <end position="71"/>
    </location>
</feature>
<keyword evidence="3" id="KW-1185">Reference proteome</keyword>
<dbReference type="AlphaFoldDB" id="A0A3N0BBX2"/>
<feature type="compositionally biased region" description="Acidic residues" evidence="1">
    <location>
        <begin position="43"/>
        <end position="56"/>
    </location>
</feature>
<dbReference type="Proteomes" id="UP000278632">
    <property type="component" value="Unassembled WGS sequence"/>
</dbReference>